<accession>A0A364VCG4</accession>
<name>A0A364VCG4_9CORY</name>
<dbReference type="AlphaFoldDB" id="A0A364VCG4"/>
<proteinExistence type="predicted"/>
<feature type="compositionally biased region" description="Basic and acidic residues" evidence="1">
    <location>
        <begin position="217"/>
        <end position="226"/>
    </location>
</feature>
<dbReference type="Proteomes" id="UP000251047">
    <property type="component" value="Unassembled WGS sequence"/>
</dbReference>
<evidence type="ECO:0000313" key="3">
    <source>
        <dbReference type="EMBL" id="RAV34352.1"/>
    </source>
</evidence>
<sequence>MSTGRIIAGLGAGIALGTLFGFYALAPNVEGGPGGGSASAQHQLEQERSARQSAEADANTADRIIDAQAQTLLADDLKGRTVALVGMPGAPAQAVDRIAAMVGDAGGEVSARVTLTEEAVNPDKGDELKSLAANSLPAGAKLSEKNLNPGMHTGQILGAALSSGRGPGAGKSASESDRSIVFGALRNQGFVDKADQQVKPADLAIVVTGSGAQSTAGKKEENRKDGGPAGGGYAAQFTADVAAGLDSTMAGTVLAGDAGSAADGGAIAIVRKSPELVKSVSTVDDAQRAAGALTVIKAAKQQLEKAAGQYGSGPGATAATVG</sequence>
<feature type="transmembrane region" description="Helical" evidence="2">
    <location>
        <begin position="6"/>
        <end position="26"/>
    </location>
</feature>
<dbReference type="InterPro" id="IPR021522">
    <property type="entry name" value="MctB"/>
</dbReference>
<keyword evidence="2" id="KW-0472">Membrane</keyword>
<organism evidence="3 4">
    <name type="scientific">Corynebacterium heidelbergense</name>
    <dbReference type="NCBI Taxonomy" id="2055947"/>
    <lineage>
        <taxon>Bacteria</taxon>
        <taxon>Bacillati</taxon>
        <taxon>Actinomycetota</taxon>
        <taxon>Actinomycetes</taxon>
        <taxon>Mycobacteriales</taxon>
        <taxon>Corynebacteriaceae</taxon>
        <taxon>Corynebacterium</taxon>
    </lineage>
</organism>
<keyword evidence="2" id="KW-1133">Transmembrane helix</keyword>
<feature type="region of interest" description="Disordered" evidence="1">
    <location>
        <begin position="157"/>
        <end position="176"/>
    </location>
</feature>
<evidence type="ECO:0000256" key="2">
    <source>
        <dbReference type="SAM" id="Phobius"/>
    </source>
</evidence>
<dbReference type="GO" id="GO:0055070">
    <property type="term" value="P:copper ion homeostasis"/>
    <property type="evidence" value="ECO:0007669"/>
    <property type="project" value="InterPro"/>
</dbReference>
<reference evidence="3 4" key="1">
    <citation type="journal article" date="2018" name="Syst. Appl. Microbiol.">
        <title>Corynebacterium heidelbergense sp. nov., isolated from the preen glands of Egyptian geese (Alopochen aegyptiacus).</title>
        <authorList>
            <person name="Braun M.S."/>
            <person name="Wang E."/>
            <person name="Zimmermann S."/>
            <person name="Wink M."/>
        </authorList>
    </citation>
    <scope>NUCLEOTIDE SEQUENCE [LARGE SCALE GENOMIC DNA]</scope>
    <source>
        <strain evidence="3 4">DSM 104638</strain>
    </source>
</reference>
<keyword evidence="2" id="KW-0812">Transmembrane</keyword>
<gene>
    <name evidence="3" type="ORF">CWC39_03675</name>
</gene>
<dbReference type="GO" id="GO:0016020">
    <property type="term" value="C:membrane"/>
    <property type="evidence" value="ECO:0007669"/>
    <property type="project" value="InterPro"/>
</dbReference>
<evidence type="ECO:0000256" key="1">
    <source>
        <dbReference type="SAM" id="MobiDB-lite"/>
    </source>
</evidence>
<dbReference type="RefSeq" id="WP_112769162.1">
    <property type="nucleotide sequence ID" value="NZ_CP063191.1"/>
</dbReference>
<protein>
    <recommendedName>
        <fullName evidence="5">Copper transporter</fullName>
    </recommendedName>
</protein>
<comment type="caution">
    <text evidence="3">The sequence shown here is derived from an EMBL/GenBank/DDBJ whole genome shotgun (WGS) entry which is preliminary data.</text>
</comment>
<feature type="region of interest" description="Disordered" evidence="1">
    <location>
        <begin position="32"/>
        <end position="58"/>
    </location>
</feature>
<dbReference type="OrthoDB" id="4350157at2"/>
<feature type="region of interest" description="Disordered" evidence="1">
    <location>
        <begin position="210"/>
        <end position="231"/>
    </location>
</feature>
<dbReference type="Pfam" id="PF11382">
    <property type="entry name" value="MctB"/>
    <property type="match status" value="1"/>
</dbReference>
<evidence type="ECO:0000313" key="4">
    <source>
        <dbReference type="Proteomes" id="UP000251047"/>
    </source>
</evidence>
<dbReference type="EMBL" id="PHQP01000018">
    <property type="protein sequence ID" value="RAV34352.1"/>
    <property type="molecule type" value="Genomic_DNA"/>
</dbReference>
<evidence type="ECO:0008006" key="5">
    <source>
        <dbReference type="Google" id="ProtNLM"/>
    </source>
</evidence>